<reference evidence="8 9" key="1">
    <citation type="submission" date="2017-04" db="EMBL/GenBank/DDBJ databases">
        <authorList>
            <person name="Afonso C.L."/>
            <person name="Miller P.J."/>
            <person name="Scott M.A."/>
            <person name="Spackman E."/>
            <person name="Goraichik I."/>
            <person name="Dimitrov K.M."/>
            <person name="Suarez D.L."/>
            <person name="Swayne D.E."/>
        </authorList>
    </citation>
    <scope>NUCLEOTIDE SEQUENCE [LARGE SCALE GENOMIC DNA]</scope>
    <source>
        <strain evidence="8 9">DSM 12816</strain>
    </source>
</reference>
<dbReference type="PANTHER" id="PTHR10859:SF114">
    <property type="entry name" value="DOLICHOL-PHOSPHATE MANNOSYLTRANSFERASE"/>
    <property type="match status" value="1"/>
</dbReference>
<dbReference type="EMBL" id="FWXW01000001">
    <property type="protein sequence ID" value="SMC34182.1"/>
    <property type="molecule type" value="Genomic_DNA"/>
</dbReference>
<evidence type="ECO:0000256" key="4">
    <source>
        <dbReference type="ARBA" id="ARBA00023136"/>
    </source>
</evidence>
<evidence type="ECO:0000313" key="8">
    <source>
        <dbReference type="EMBL" id="SMC34182.1"/>
    </source>
</evidence>
<evidence type="ECO:0000256" key="5">
    <source>
        <dbReference type="SAM" id="Phobius"/>
    </source>
</evidence>
<dbReference type="GO" id="GO:0006487">
    <property type="term" value="P:protein N-linked glycosylation"/>
    <property type="evidence" value="ECO:0007669"/>
    <property type="project" value="TreeGrafter"/>
</dbReference>
<dbReference type="PANTHER" id="PTHR10859">
    <property type="entry name" value="GLYCOSYL TRANSFERASE"/>
    <property type="match status" value="1"/>
</dbReference>
<evidence type="ECO:0000256" key="3">
    <source>
        <dbReference type="ARBA" id="ARBA00022989"/>
    </source>
</evidence>
<sequence>MQKIALIPAYEPGEELPEITRRLCVSGFLPVVVDDGSGEAYLPVFCRAGFYASLLTHEKNRGKGRALKTGLSFIREEYPDADVIVTLDADGQHSVEDALRVSGEALRSRGALVLGCRNFENGVPARSFLGNSITRLVYRLSTGRRVSDTQTGLRAFTPDLIPFLLSVEGERYEYEMNVLLECSRREIPMKEVPIQTIYLDGNSASHFNTLRDSFRVYREIFKFAASSFIGFITDYGVYSLLAYLTTGLGAPGIPISNISARAVSAAVNFTINRKLVFKSEVSPVKAAAQYFTLAACILAGNTLLLSYLVNDLGANRYLAKLLTEVTFFSVSWIVQKFVIFRKKRPADGKTGVRTE</sequence>
<comment type="subcellular location">
    <subcellularLocation>
        <location evidence="1">Membrane</location>
        <topology evidence="1">Multi-pass membrane protein</topology>
    </subcellularLocation>
</comment>
<dbReference type="InterPro" id="IPR029044">
    <property type="entry name" value="Nucleotide-diphossugar_trans"/>
</dbReference>
<proteinExistence type="predicted"/>
<dbReference type="STRING" id="1122930.SAMN02745168_0351"/>
<dbReference type="GO" id="GO:0000271">
    <property type="term" value="P:polysaccharide biosynthetic process"/>
    <property type="evidence" value="ECO:0007669"/>
    <property type="project" value="InterPro"/>
</dbReference>
<evidence type="ECO:0000256" key="2">
    <source>
        <dbReference type="ARBA" id="ARBA00022692"/>
    </source>
</evidence>
<dbReference type="CDD" id="cd04179">
    <property type="entry name" value="DPM_DPG-synthase_like"/>
    <property type="match status" value="1"/>
</dbReference>
<keyword evidence="3 5" id="KW-1133">Transmembrane helix</keyword>
<feature type="transmembrane region" description="Helical" evidence="5">
    <location>
        <begin position="290"/>
        <end position="309"/>
    </location>
</feature>
<keyword evidence="4 5" id="KW-0472">Membrane</keyword>
<accession>A0A1W1YDF4</accession>
<evidence type="ECO:0000313" key="9">
    <source>
        <dbReference type="Proteomes" id="UP000192790"/>
    </source>
</evidence>
<organism evidence="8 9">
    <name type="scientific">Papillibacter cinnamivorans DSM 12816</name>
    <dbReference type="NCBI Taxonomy" id="1122930"/>
    <lineage>
        <taxon>Bacteria</taxon>
        <taxon>Bacillati</taxon>
        <taxon>Bacillota</taxon>
        <taxon>Clostridia</taxon>
        <taxon>Eubacteriales</taxon>
        <taxon>Oscillospiraceae</taxon>
        <taxon>Papillibacter</taxon>
    </lineage>
</organism>
<dbReference type="Gene3D" id="3.90.550.10">
    <property type="entry name" value="Spore Coat Polysaccharide Biosynthesis Protein SpsA, Chain A"/>
    <property type="match status" value="1"/>
</dbReference>
<dbReference type="Pfam" id="PF00535">
    <property type="entry name" value="Glycos_transf_2"/>
    <property type="match status" value="1"/>
</dbReference>
<evidence type="ECO:0000259" key="6">
    <source>
        <dbReference type="Pfam" id="PF00535"/>
    </source>
</evidence>
<dbReference type="InterPro" id="IPR007267">
    <property type="entry name" value="GtrA_DPMS_TM"/>
</dbReference>
<evidence type="ECO:0000259" key="7">
    <source>
        <dbReference type="Pfam" id="PF04138"/>
    </source>
</evidence>
<dbReference type="OrthoDB" id="9810303at2"/>
<gene>
    <name evidence="8" type="ORF">SAMN02745168_0351</name>
</gene>
<dbReference type="InterPro" id="IPR001173">
    <property type="entry name" value="Glyco_trans_2-like"/>
</dbReference>
<keyword evidence="2 5" id="KW-0812">Transmembrane</keyword>
<protein>
    <submittedName>
        <fullName evidence="8">Putative flippase GtrA (Transmembrane translocase of bactoprenol-linked glucose)</fullName>
    </submittedName>
</protein>
<dbReference type="GO" id="GO:0016020">
    <property type="term" value="C:membrane"/>
    <property type="evidence" value="ECO:0007669"/>
    <property type="project" value="UniProtKB-SubCell"/>
</dbReference>
<dbReference type="SUPFAM" id="SSF53448">
    <property type="entry name" value="Nucleotide-diphospho-sugar transferases"/>
    <property type="match status" value="1"/>
</dbReference>
<feature type="domain" description="GtrA/DPMS transmembrane" evidence="7">
    <location>
        <begin position="222"/>
        <end position="340"/>
    </location>
</feature>
<dbReference type="Pfam" id="PF04138">
    <property type="entry name" value="GtrA_DPMS_TM"/>
    <property type="match status" value="1"/>
</dbReference>
<dbReference type="AlphaFoldDB" id="A0A1W1YDF4"/>
<name>A0A1W1YDF4_9FIRM</name>
<feature type="transmembrane region" description="Helical" evidence="5">
    <location>
        <begin position="220"/>
        <end position="244"/>
    </location>
</feature>
<evidence type="ECO:0000256" key="1">
    <source>
        <dbReference type="ARBA" id="ARBA00004141"/>
    </source>
</evidence>
<dbReference type="Proteomes" id="UP000192790">
    <property type="component" value="Unassembled WGS sequence"/>
</dbReference>
<keyword evidence="9" id="KW-1185">Reference proteome</keyword>
<feature type="domain" description="Glycosyltransferase 2-like" evidence="6">
    <location>
        <begin position="6"/>
        <end position="133"/>
    </location>
</feature>